<gene>
    <name evidence="2" type="ORF">INT44_003783</name>
</gene>
<proteinExistence type="predicted"/>
<organism evidence="2 3">
    <name type="scientific">Umbelopsis vinacea</name>
    <dbReference type="NCBI Taxonomy" id="44442"/>
    <lineage>
        <taxon>Eukaryota</taxon>
        <taxon>Fungi</taxon>
        <taxon>Fungi incertae sedis</taxon>
        <taxon>Mucoromycota</taxon>
        <taxon>Mucoromycotina</taxon>
        <taxon>Umbelopsidomycetes</taxon>
        <taxon>Umbelopsidales</taxon>
        <taxon>Umbelopsidaceae</taxon>
        <taxon>Umbelopsis</taxon>
    </lineage>
</organism>
<protein>
    <recommendedName>
        <fullName evidence="4">Ran-specific GTPase-activating protein 30</fullName>
    </recommendedName>
</protein>
<feature type="region of interest" description="Disordered" evidence="1">
    <location>
        <begin position="311"/>
        <end position="338"/>
    </location>
</feature>
<comment type="caution">
    <text evidence="2">The sequence shown here is derived from an EMBL/GenBank/DDBJ whole genome shotgun (WGS) entry which is preliminary data.</text>
</comment>
<sequence length="376" mass="42792">MDELFSKLALQTANTVTRIAINHATNAALKSVTSYLLKQPKTKQQQHGIEDLQRQLDLRIKNLKPTIDIIARRVADGQEDLEPALEMCKDLRRDIDSFGADIDMESKTTTTTPEFVALQLRNVLQRVDDTIPWLQLALRTSDIEKGTRRGANASTSRLLRAVSVLHQCKDGDKTIEFNLRLYSMFLGNVRPSTAKDFTWKEDYHKCKVTLTKKSAFNYQLNIEEDLEDLRYHEEGEKAGQLNFDIRHLQRMYYTKSGELLNIEDSKTPVLVLKITKTANIAEPSSDSKSTTLKTISSDEAHAATWYALEEWKDDEDESDNEDEGTPEKAQDAKTQKPLFHPSLPILEATLRLAQLETTEEMDVLQAGDDLIDLYMT</sequence>
<reference evidence="2" key="1">
    <citation type="submission" date="2020-12" db="EMBL/GenBank/DDBJ databases">
        <title>Metabolic potential, ecology and presence of endohyphal bacteria is reflected in genomic diversity of Mucoromycotina.</title>
        <authorList>
            <person name="Muszewska A."/>
            <person name="Okrasinska A."/>
            <person name="Steczkiewicz K."/>
            <person name="Drgas O."/>
            <person name="Orlowska M."/>
            <person name="Perlinska-Lenart U."/>
            <person name="Aleksandrzak-Piekarczyk T."/>
            <person name="Szatraj K."/>
            <person name="Zielenkiewicz U."/>
            <person name="Pilsyk S."/>
            <person name="Malc E."/>
            <person name="Mieczkowski P."/>
            <person name="Kruszewska J.S."/>
            <person name="Biernat P."/>
            <person name="Pawlowska J."/>
        </authorList>
    </citation>
    <scope>NUCLEOTIDE SEQUENCE</scope>
    <source>
        <strain evidence="2">WA0000051536</strain>
    </source>
</reference>
<dbReference type="GO" id="GO:0030695">
    <property type="term" value="F:GTPase regulator activity"/>
    <property type="evidence" value="ECO:0007669"/>
    <property type="project" value="TreeGrafter"/>
</dbReference>
<keyword evidence="3" id="KW-1185">Reference proteome</keyword>
<name>A0A8H7PVC3_9FUNG</name>
<dbReference type="GO" id="GO:0005737">
    <property type="term" value="C:cytoplasm"/>
    <property type="evidence" value="ECO:0007669"/>
    <property type="project" value="TreeGrafter"/>
</dbReference>
<dbReference type="InterPro" id="IPR008812">
    <property type="entry name" value="Ran_GTP-bd-rel"/>
</dbReference>
<feature type="compositionally biased region" description="Acidic residues" evidence="1">
    <location>
        <begin position="311"/>
        <end position="324"/>
    </location>
</feature>
<dbReference type="GO" id="GO:0005634">
    <property type="term" value="C:nucleus"/>
    <property type="evidence" value="ECO:0007669"/>
    <property type="project" value="TreeGrafter"/>
</dbReference>
<evidence type="ECO:0000313" key="3">
    <source>
        <dbReference type="Proteomes" id="UP000612746"/>
    </source>
</evidence>
<accession>A0A8H7PVC3</accession>
<dbReference type="PANTHER" id="PTHR31010">
    <property type="entry name" value="RAN-SPECIFIC GTPASE-ACTIVATING PROTEIN 30-RELATED"/>
    <property type="match status" value="1"/>
</dbReference>
<evidence type="ECO:0008006" key="4">
    <source>
        <dbReference type="Google" id="ProtNLM"/>
    </source>
</evidence>
<feature type="compositionally biased region" description="Basic and acidic residues" evidence="1">
    <location>
        <begin position="325"/>
        <end position="334"/>
    </location>
</feature>
<dbReference type="AlphaFoldDB" id="A0A8H7PVC3"/>
<dbReference type="Pfam" id="PF05508">
    <property type="entry name" value="Ran-binding"/>
    <property type="match status" value="1"/>
</dbReference>
<evidence type="ECO:0000313" key="2">
    <source>
        <dbReference type="EMBL" id="KAG2180776.1"/>
    </source>
</evidence>
<dbReference type="Proteomes" id="UP000612746">
    <property type="component" value="Unassembled WGS sequence"/>
</dbReference>
<evidence type="ECO:0000256" key="1">
    <source>
        <dbReference type="SAM" id="MobiDB-lite"/>
    </source>
</evidence>
<dbReference type="PANTHER" id="PTHR31010:SF2">
    <property type="entry name" value="RAN-SPECIFIC GTPASE-ACTIVATING PROTEIN 30"/>
    <property type="match status" value="1"/>
</dbReference>
<dbReference type="OrthoDB" id="512915at2759"/>
<dbReference type="EMBL" id="JAEPRA010000009">
    <property type="protein sequence ID" value="KAG2180776.1"/>
    <property type="molecule type" value="Genomic_DNA"/>
</dbReference>